<evidence type="ECO:0000313" key="3">
    <source>
        <dbReference type="EMBL" id="MBM7838457.1"/>
    </source>
</evidence>
<dbReference type="RefSeq" id="WP_204465650.1">
    <property type="nucleotide sequence ID" value="NZ_JAFBCV010000004.1"/>
</dbReference>
<reference evidence="3" key="1">
    <citation type="submission" date="2021-01" db="EMBL/GenBank/DDBJ databases">
        <title>Genomic Encyclopedia of Type Strains, Phase IV (KMG-IV): sequencing the most valuable type-strain genomes for metagenomic binning, comparative biology and taxonomic classification.</title>
        <authorList>
            <person name="Goeker M."/>
        </authorList>
    </citation>
    <scope>NUCLEOTIDE SEQUENCE</scope>
    <source>
        <strain evidence="3">DSM 21943</strain>
    </source>
</reference>
<dbReference type="Proteomes" id="UP001179280">
    <property type="component" value="Unassembled WGS sequence"/>
</dbReference>
<evidence type="ECO:0008006" key="5">
    <source>
        <dbReference type="Google" id="ProtNLM"/>
    </source>
</evidence>
<sequence>MKQRSIICILLACILGAYAFERLPFDEGGLNQVFAYSWLGFCAVVIVGNGLAFIHSVKKQKGRQTQSKTNVVHEKQRQFG</sequence>
<keyword evidence="2" id="KW-0472">Membrane</keyword>
<name>A0ABS2SSG7_9BACI</name>
<accession>A0ABS2SSG7</accession>
<keyword evidence="2" id="KW-0812">Transmembrane</keyword>
<feature type="region of interest" description="Disordered" evidence="1">
    <location>
        <begin position="61"/>
        <end position="80"/>
    </location>
</feature>
<feature type="compositionally biased region" description="Basic and acidic residues" evidence="1">
    <location>
        <begin position="71"/>
        <end position="80"/>
    </location>
</feature>
<protein>
    <recommendedName>
        <fullName evidence="5">DUF3955 domain-containing protein</fullName>
    </recommendedName>
</protein>
<evidence type="ECO:0000256" key="1">
    <source>
        <dbReference type="SAM" id="MobiDB-lite"/>
    </source>
</evidence>
<evidence type="ECO:0000313" key="4">
    <source>
        <dbReference type="Proteomes" id="UP001179280"/>
    </source>
</evidence>
<dbReference type="EMBL" id="JAFBCV010000004">
    <property type="protein sequence ID" value="MBM7838457.1"/>
    <property type="molecule type" value="Genomic_DNA"/>
</dbReference>
<evidence type="ECO:0000256" key="2">
    <source>
        <dbReference type="SAM" id="Phobius"/>
    </source>
</evidence>
<feature type="transmembrane region" description="Helical" evidence="2">
    <location>
        <begin position="35"/>
        <end position="54"/>
    </location>
</feature>
<keyword evidence="4" id="KW-1185">Reference proteome</keyword>
<comment type="caution">
    <text evidence="3">The sequence shown here is derived from an EMBL/GenBank/DDBJ whole genome shotgun (WGS) entry which is preliminary data.</text>
</comment>
<organism evidence="3 4">
    <name type="scientific">Shouchella xiaoxiensis</name>
    <dbReference type="NCBI Taxonomy" id="766895"/>
    <lineage>
        <taxon>Bacteria</taxon>
        <taxon>Bacillati</taxon>
        <taxon>Bacillota</taxon>
        <taxon>Bacilli</taxon>
        <taxon>Bacillales</taxon>
        <taxon>Bacillaceae</taxon>
        <taxon>Shouchella</taxon>
    </lineage>
</organism>
<proteinExistence type="predicted"/>
<gene>
    <name evidence="3" type="ORF">JOC54_001713</name>
</gene>
<keyword evidence="2" id="KW-1133">Transmembrane helix</keyword>